<dbReference type="Pfam" id="PF04430">
    <property type="entry name" value="DUF498"/>
    <property type="match status" value="1"/>
</dbReference>
<dbReference type="SUPFAM" id="SSF64076">
    <property type="entry name" value="MTH938-like"/>
    <property type="match status" value="1"/>
</dbReference>
<evidence type="ECO:0000313" key="6">
    <source>
        <dbReference type="EMBL" id="RDL39524.1"/>
    </source>
</evidence>
<dbReference type="Proteomes" id="UP000254866">
    <property type="component" value="Unassembled WGS sequence"/>
</dbReference>
<feature type="region of interest" description="Disordered" evidence="5">
    <location>
        <begin position="48"/>
        <end position="79"/>
    </location>
</feature>
<protein>
    <recommendedName>
        <fullName evidence="2">NADH dehydrogenase [ubiquinone] 1 alpha subcomplex assembly factor 3</fullName>
    </recommendedName>
</protein>
<keyword evidence="3" id="KW-0496">Mitochondrion</keyword>
<dbReference type="RefSeq" id="XP_031872180.1">
    <property type="nucleotide sequence ID" value="XM_032012487.1"/>
</dbReference>
<dbReference type="PANTHER" id="PTHR21192:SF2">
    <property type="entry name" value="NADH DEHYDROGENASE [UBIQUINONE] 1 ALPHA SUBCOMPLEX ASSEMBLY FACTOR 3"/>
    <property type="match status" value="1"/>
</dbReference>
<gene>
    <name evidence="6" type="ORF">BP5553_03864</name>
</gene>
<dbReference type="FunFam" id="3.40.1230.10:FF:000005">
    <property type="entry name" value="NADH dehydrogenase [ubiquinone]alpha subcomplex assembly factor"/>
    <property type="match status" value="1"/>
</dbReference>
<name>A0A370TVG0_9HELO</name>
<comment type="similarity">
    <text evidence="4">Belongs to the NDUFAF3 family.</text>
</comment>
<dbReference type="Gene3D" id="3.40.1230.10">
    <property type="entry name" value="MTH938-like"/>
    <property type="match status" value="1"/>
</dbReference>
<dbReference type="STRING" id="2656787.A0A370TVG0"/>
<dbReference type="GO" id="GO:0005743">
    <property type="term" value="C:mitochondrial inner membrane"/>
    <property type="evidence" value="ECO:0007669"/>
    <property type="project" value="TreeGrafter"/>
</dbReference>
<dbReference type="InterPro" id="IPR007523">
    <property type="entry name" value="NDUFAF3/AAMDC"/>
</dbReference>
<comment type="caution">
    <text evidence="6">The sequence shown here is derived from an EMBL/GenBank/DDBJ whole genome shotgun (WGS) entry which is preliminary data.</text>
</comment>
<dbReference type="InterPro" id="IPR036748">
    <property type="entry name" value="MTH938-like_sf"/>
</dbReference>
<dbReference type="EMBL" id="NPIC01000002">
    <property type="protein sequence ID" value="RDL39524.1"/>
    <property type="molecule type" value="Genomic_DNA"/>
</dbReference>
<evidence type="ECO:0000256" key="3">
    <source>
        <dbReference type="ARBA" id="ARBA00023128"/>
    </source>
</evidence>
<dbReference type="OrthoDB" id="20681at2759"/>
<dbReference type="PANTHER" id="PTHR21192">
    <property type="entry name" value="NUCLEAR PROTEIN E3-3"/>
    <property type="match status" value="1"/>
</dbReference>
<keyword evidence="7" id="KW-1185">Reference proteome</keyword>
<evidence type="ECO:0000256" key="2">
    <source>
        <dbReference type="ARBA" id="ARBA00021776"/>
    </source>
</evidence>
<organism evidence="6 7">
    <name type="scientific">Venustampulla echinocandica</name>
    <dbReference type="NCBI Taxonomy" id="2656787"/>
    <lineage>
        <taxon>Eukaryota</taxon>
        <taxon>Fungi</taxon>
        <taxon>Dikarya</taxon>
        <taxon>Ascomycota</taxon>
        <taxon>Pezizomycotina</taxon>
        <taxon>Leotiomycetes</taxon>
        <taxon>Helotiales</taxon>
        <taxon>Pleuroascaceae</taxon>
        <taxon>Venustampulla</taxon>
    </lineage>
</organism>
<proteinExistence type="inferred from homology"/>
<dbReference type="GO" id="GO:0032981">
    <property type="term" value="P:mitochondrial respiratory chain complex I assembly"/>
    <property type="evidence" value="ECO:0007669"/>
    <property type="project" value="InterPro"/>
</dbReference>
<dbReference type="InterPro" id="IPR034095">
    <property type="entry name" value="NDUF3"/>
</dbReference>
<comment type="subcellular location">
    <subcellularLocation>
        <location evidence="1">Mitochondrion</location>
    </subcellularLocation>
</comment>
<dbReference type="CDD" id="cd05125">
    <property type="entry name" value="Mth938_2P1-like"/>
    <property type="match status" value="1"/>
</dbReference>
<sequence length="238" mass="25857">MASLRPSLIRPTVHELRSFLLTNPATRHPHCHSTSRLLSRTSSRCLSSPHRQFSAVPPLHNASPKPISRNRGPVSKEDTQTDFGALNVLGNTPPPSTAIDACLWDGFHLNNEVKVIGGKGVLLINGESFEWCPWLANTSGDETRLVNAKGQWGVSEEALGLLGTVWPKPDILILGLGKDMRPISPETRQFINSLGIRIEIQDTRNAAAQFNLLATERGVGSIAAALIPIGWREGEGVN</sequence>
<dbReference type="GeneID" id="43596713"/>
<evidence type="ECO:0000256" key="5">
    <source>
        <dbReference type="SAM" id="MobiDB-lite"/>
    </source>
</evidence>
<accession>A0A370TVG0</accession>
<evidence type="ECO:0000313" key="7">
    <source>
        <dbReference type="Proteomes" id="UP000254866"/>
    </source>
</evidence>
<evidence type="ECO:0000256" key="4">
    <source>
        <dbReference type="ARBA" id="ARBA00049984"/>
    </source>
</evidence>
<evidence type="ECO:0000256" key="1">
    <source>
        <dbReference type="ARBA" id="ARBA00004173"/>
    </source>
</evidence>
<dbReference type="AlphaFoldDB" id="A0A370TVG0"/>
<reference evidence="6 7" key="1">
    <citation type="journal article" date="2018" name="IMA Fungus">
        <title>IMA Genome-F 9: Draft genome sequence of Annulohypoxylon stygium, Aspergillus mulundensis, Berkeleyomyces basicola (syn. Thielaviopsis basicola), Ceratocystis smalleyi, two Cercospora beticola strains, Coleophoma cylindrospora, Fusarium fracticaudum, Phialophora cf. hyalina, and Morchella septimelata.</title>
        <authorList>
            <person name="Wingfield B.D."/>
            <person name="Bills G.F."/>
            <person name="Dong Y."/>
            <person name="Huang W."/>
            <person name="Nel W.J."/>
            <person name="Swalarsk-Parry B.S."/>
            <person name="Vaghefi N."/>
            <person name="Wilken P.M."/>
            <person name="An Z."/>
            <person name="de Beer Z.W."/>
            <person name="De Vos L."/>
            <person name="Chen L."/>
            <person name="Duong T.A."/>
            <person name="Gao Y."/>
            <person name="Hammerbacher A."/>
            <person name="Kikkert J.R."/>
            <person name="Li Y."/>
            <person name="Li H."/>
            <person name="Li K."/>
            <person name="Li Q."/>
            <person name="Liu X."/>
            <person name="Ma X."/>
            <person name="Naidoo K."/>
            <person name="Pethybridge S.J."/>
            <person name="Sun J."/>
            <person name="Steenkamp E.T."/>
            <person name="van der Nest M.A."/>
            <person name="van Wyk S."/>
            <person name="Wingfield M.J."/>
            <person name="Xiong C."/>
            <person name="Yue Q."/>
            <person name="Zhang X."/>
        </authorList>
    </citation>
    <scope>NUCLEOTIDE SEQUENCE [LARGE SCALE GENOMIC DNA]</scope>
    <source>
        <strain evidence="6 7">BP 5553</strain>
    </source>
</reference>